<keyword evidence="7" id="KW-0503">Monooxygenase</keyword>
<feature type="transmembrane region" description="Helical" evidence="5">
    <location>
        <begin position="73"/>
        <end position="95"/>
    </location>
</feature>
<evidence type="ECO:0000256" key="1">
    <source>
        <dbReference type="ARBA" id="ARBA00004141"/>
    </source>
</evidence>
<dbReference type="AlphaFoldDB" id="A0A2W5F677"/>
<keyword evidence="2 5" id="KW-0812">Transmembrane</keyword>
<dbReference type="GO" id="GO:0004497">
    <property type="term" value="F:monooxygenase activity"/>
    <property type="evidence" value="ECO:0007669"/>
    <property type="project" value="UniProtKB-KW"/>
</dbReference>
<dbReference type="GO" id="GO:0016020">
    <property type="term" value="C:membrane"/>
    <property type="evidence" value="ECO:0007669"/>
    <property type="project" value="UniProtKB-SubCell"/>
</dbReference>
<name>A0A2W5F677_9SPHI</name>
<evidence type="ECO:0000256" key="2">
    <source>
        <dbReference type="ARBA" id="ARBA00022692"/>
    </source>
</evidence>
<evidence type="ECO:0000313" key="8">
    <source>
        <dbReference type="Proteomes" id="UP000249645"/>
    </source>
</evidence>
<accession>A0A2W5F677</accession>
<evidence type="ECO:0000256" key="5">
    <source>
        <dbReference type="SAM" id="Phobius"/>
    </source>
</evidence>
<keyword evidence="7" id="KW-0560">Oxidoreductase</keyword>
<sequence>MYKLHLKIKRAILSFLDFFYPIFRRFLPLQTYRYAACGGFNLGLSLVLYPLIYNFIFRQQLVHIGDITISAPIATLCLNVLITTPVGFYLSMFVVFQGSELPKKIQLFRYILVVIGCAILNYVLLKLFVEVFHWWSTPSYYLNVVLVTSFSYFAQRYFSFKKKKQ</sequence>
<dbReference type="GO" id="GO:0000271">
    <property type="term" value="P:polysaccharide biosynthetic process"/>
    <property type="evidence" value="ECO:0007669"/>
    <property type="project" value="InterPro"/>
</dbReference>
<reference evidence="7 8" key="1">
    <citation type="submission" date="2017-11" db="EMBL/GenBank/DDBJ databases">
        <title>Infants hospitalized years apart are colonized by the same room-sourced microbial strains.</title>
        <authorList>
            <person name="Brooks B."/>
            <person name="Olm M.R."/>
            <person name="Firek B.A."/>
            <person name="Baker R."/>
            <person name="Thomas B.C."/>
            <person name="Morowitz M.J."/>
            <person name="Banfield J.F."/>
        </authorList>
    </citation>
    <scope>NUCLEOTIDE SEQUENCE [LARGE SCALE GENOMIC DNA]</scope>
    <source>
        <strain evidence="7">S2_009_000_R2_76</strain>
    </source>
</reference>
<feature type="domain" description="GtrA/DPMS transmembrane" evidence="6">
    <location>
        <begin position="33"/>
        <end position="160"/>
    </location>
</feature>
<gene>
    <name evidence="7" type="ORF">DI598_07050</name>
</gene>
<organism evidence="7 8">
    <name type="scientific">Pseudopedobacter saltans</name>
    <dbReference type="NCBI Taxonomy" id="151895"/>
    <lineage>
        <taxon>Bacteria</taxon>
        <taxon>Pseudomonadati</taxon>
        <taxon>Bacteroidota</taxon>
        <taxon>Sphingobacteriia</taxon>
        <taxon>Sphingobacteriales</taxon>
        <taxon>Sphingobacteriaceae</taxon>
        <taxon>Pseudopedobacter</taxon>
    </lineage>
</organism>
<comment type="caution">
    <text evidence="7">The sequence shown here is derived from an EMBL/GenBank/DDBJ whole genome shotgun (WGS) entry which is preliminary data.</text>
</comment>
<comment type="subcellular location">
    <subcellularLocation>
        <location evidence="1">Membrane</location>
        <topology evidence="1">Multi-pass membrane protein</topology>
    </subcellularLocation>
</comment>
<dbReference type="InterPro" id="IPR007267">
    <property type="entry name" value="GtrA_DPMS_TM"/>
</dbReference>
<evidence type="ECO:0000256" key="4">
    <source>
        <dbReference type="ARBA" id="ARBA00023136"/>
    </source>
</evidence>
<proteinExistence type="predicted"/>
<dbReference type="Proteomes" id="UP000249645">
    <property type="component" value="Unassembled WGS sequence"/>
</dbReference>
<evidence type="ECO:0000313" key="7">
    <source>
        <dbReference type="EMBL" id="PZP49774.1"/>
    </source>
</evidence>
<feature type="transmembrane region" description="Helical" evidence="5">
    <location>
        <begin position="34"/>
        <end position="53"/>
    </location>
</feature>
<protein>
    <submittedName>
        <fullName evidence="7">Phenylalanine 4-monooxygenase</fullName>
    </submittedName>
</protein>
<dbReference type="EMBL" id="QFOI01000095">
    <property type="protein sequence ID" value="PZP49774.1"/>
    <property type="molecule type" value="Genomic_DNA"/>
</dbReference>
<feature type="transmembrane region" description="Helical" evidence="5">
    <location>
        <begin position="107"/>
        <end position="128"/>
    </location>
</feature>
<dbReference type="Pfam" id="PF04138">
    <property type="entry name" value="GtrA_DPMS_TM"/>
    <property type="match status" value="1"/>
</dbReference>
<evidence type="ECO:0000259" key="6">
    <source>
        <dbReference type="Pfam" id="PF04138"/>
    </source>
</evidence>
<keyword evidence="3 5" id="KW-1133">Transmembrane helix</keyword>
<feature type="transmembrane region" description="Helical" evidence="5">
    <location>
        <begin position="140"/>
        <end position="158"/>
    </location>
</feature>
<keyword evidence="4 5" id="KW-0472">Membrane</keyword>
<evidence type="ECO:0000256" key="3">
    <source>
        <dbReference type="ARBA" id="ARBA00022989"/>
    </source>
</evidence>